<proteinExistence type="predicted"/>
<dbReference type="Pfam" id="PF13649">
    <property type="entry name" value="Methyltransf_25"/>
    <property type="match status" value="1"/>
</dbReference>
<keyword evidence="4" id="KW-1185">Reference proteome</keyword>
<dbReference type="EC" id="2.1.-.-" evidence="3"/>
<keyword evidence="3" id="KW-0489">Methyltransferase</keyword>
<dbReference type="Gene3D" id="3.40.50.150">
    <property type="entry name" value="Vaccinia Virus protein VP39"/>
    <property type="match status" value="1"/>
</dbReference>
<organism evidence="3 4">
    <name type="scientific">Oceanobacillus kapialis</name>
    <dbReference type="NCBI Taxonomy" id="481353"/>
    <lineage>
        <taxon>Bacteria</taxon>
        <taxon>Bacillati</taxon>
        <taxon>Bacillota</taxon>
        <taxon>Bacilli</taxon>
        <taxon>Bacillales</taxon>
        <taxon>Bacillaceae</taxon>
        <taxon>Oceanobacillus</taxon>
    </lineage>
</organism>
<reference evidence="4" key="1">
    <citation type="journal article" date="2019" name="Int. J. Syst. Evol. Microbiol.">
        <title>The Global Catalogue of Microorganisms (GCM) 10K type strain sequencing project: providing services to taxonomists for standard genome sequencing and annotation.</title>
        <authorList>
            <consortium name="The Broad Institute Genomics Platform"/>
            <consortium name="The Broad Institute Genome Sequencing Center for Infectious Disease"/>
            <person name="Wu L."/>
            <person name="Ma J."/>
        </authorList>
    </citation>
    <scope>NUCLEOTIDE SEQUENCE [LARGE SCALE GENOMIC DNA]</scope>
    <source>
        <strain evidence="4">TISTR 1858</strain>
    </source>
</reference>
<keyword evidence="1 3" id="KW-0808">Transferase</keyword>
<dbReference type="EMBL" id="JBHUMX010000042">
    <property type="protein sequence ID" value="MFD2630421.1"/>
    <property type="molecule type" value="Genomic_DNA"/>
</dbReference>
<evidence type="ECO:0000313" key="3">
    <source>
        <dbReference type="EMBL" id="MFD2630421.1"/>
    </source>
</evidence>
<gene>
    <name evidence="3" type="ORF">ACFSUN_16675</name>
</gene>
<evidence type="ECO:0000256" key="1">
    <source>
        <dbReference type="ARBA" id="ARBA00022679"/>
    </source>
</evidence>
<sequence length="245" mass="27900">MNRVEYIRREEKKYHDSCYENYTLFEKGSWLYKPVRTVMEQLSLLKGKQDIRVLDLGSGVGRNSIPIANEIKSSNGKVVCVDLLPSAIKKLSQYCKEYGVEQVIELVQTDIAEYQIKQKAYDYIVAVSSLEHVSSESVFDSVLEKMAAGTKEGGLNCIIVNSEVEEVDIETNEQLDALMEVNLKTEDMIHKIRGIYNGWEVVKQVVKPLEYKIVRGEKDVNLRTNAITYVVRKGKDPFSTYANSI</sequence>
<feature type="domain" description="Methyltransferase" evidence="2">
    <location>
        <begin position="53"/>
        <end position="154"/>
    </location>
</feature>
<dbReference type="RefSeq" id="WP_379563662.1">
    <property type="nucleotide sequence ID" value="NZ_JBHUMX010000042.1"/>
</dbReference>
<dbReference type="GO" id="GO:0032259">
    <property type="term" value="P:methylation"/>
    <property type="evidence" value="ECO:0007669"/>
    <property type="project" value="UniProtKB-KW"/>
</dbReference>
<dbReference type="SUPFAM" id="SSF53335">
    <property type="entry name" value="S-adenosyl-L-methionine-dependent methyltransferases"/>
    <property type="match status" value="1"/>
</dbReference>
<dbReference type="CDD" id="cd02440">
    <property type="entry name" value="AdoMet_MTases"/>
    <property type="match status" value="1"/>
</dbReference>
<evidence type="ECO:0000313" key="4">
    <source>
        <dbReference type="Proteomes" id="UP001597451"/>
    </source>
</evidence>
<name>A0ABW5Q4Y3_9BACI</name>
<accession>A0ABW5Q4Y3</accession>
<protein>
    <submittedName>
        <fullName evidence="3">Class I SAM-dependent methyltransferase</fullName>
        <ecNumber evidence="3">2.1.-.-</ecNumber>
    </submittedName>
</protein>
<dbReference type="PANTHER" id="PTHR43861">
    <property type="entry name" value="TRANS-ACONITATE 2-METHYLTRANSFERASE-RELATED"/>
    <property type="match status" value="1"/>
</dbReference>
<comment type="caution">
    <text evidence="3">The sequence shown here is derived from an EMBL/GenBank/DDBJ whole genome shotgun (WGS) entry which is preliminary data.</text>
</comment>
<dbReference type="InterPro" id="IPR029063">
    <property type="entry name" value="SAM-dependent_MTases_sf"/>
</dbReference>
<evidence type="ECO:0000259" key="2">
    <source>
        <dbReference type="Pfam" id="PF13649"/>
    </source>
</evidence>
<dbReference type="Proteomes" id="UP001597451">
    <property type="component" value="Unassembled WGS sequence"/>
</dbReference>
<dbReference type="InterPro" id="IPR041698">
    <property type="entry name" value="Methyltransf_25"/>
</dbReference>
<dbReference type="GO" id="GO:0008168">
    <property type="term" value="F:methyltransferase activity"/>
    <property type="evidence" value="ECO:0007669"/>
    <property type="project" value="UniProtKB-KW"/>
</dbReference>